<gene>
    <name evidence="1" type="ORF">GCM10025759_14150</name>
</gene>
<protein>
    <submittedName>
        <fullName evidence="1">Uncharacterized protein</fullName>
    </submittedName>
</protein>
<accession>A0ABP9LCC8</accession>
<reference evidence="2" key="1">
    <citation type="journal article" date="2019" name="Int. J. Syst. Evol. Microbiol.">
        <title>The Global Catalogue of Microorganisms (GCM) 10K type strain sequencing project: providing services to taxonomists for standard genome sequencing and annotation.</title>
        <authorList>
            <consortium name="The Broad Institute Genomics Platform"/>
            <consortium name="The Broad Institute Genome Sequencing Center for Infectious Disease"/>
            <person name="Wu L."/>
            <person name="Ma J."/>
        </authorList>
    </citation>
    <scope>NUCLEOTIDE SEQUENCE [LARGE SCALE GENOMIC DNA]</scope>
    <source>
        <strain evidence="2">JCM 19212</strain>
    </source>
</reference>
<evidence type="ECO:0000313" key="1">
    <source>
        <dbReference type="EMBL" id="GAA5073225.1"/>
    </source>
</evidence>
<dbReference type="RefSeq" id="WP_158986620.1">
    <property type="nucleotide sequence ID" value="NZ_BAABKY010000002.1"/>
</dbReference>
<keyword evidence="2" id="KW-1185">Reference proteome</keyword>
<comment type="caution">
    <text evidence="1">The sequence shown here is derived from an EMBL/GenBank/DDBJ whole genome shotgun (WGS) entry which is preliminary data.</text>
</comment>
<organism evidence="1 2">
    <name type="scientific">Lysobacter panacisoli</name>
    <dbReference type="NCBI Taxonomy" id="1255263"/>
    <lineage>
        <taxon>Bacteria</taxon>
        <taxon>Pseudomonadati</taxon>
        <taxon>Pseudomonadota</taxon>
        <taxon>Gammaproteobacteria</taxon>
        <taxon>Lysobacterales</taxon>
        <taxon>Lysobacteraceae</taxon>
        <taxon>Lysobacter</taxon>
    </lineage>
</organism>
<dbReference type="EMBL" id="BAABKY010000002">
    <property type="protein sequence ID" value="GAA5073225.1"/>
    <property type="molecule type" value="Genomic_DNA"/>
</dbReference>
<evidence type="ECO:0000313" key="2">
    <source>
        <dbReference type="Proteomes" id="UP001501083"/>
    </source>
</evidence>
<proteinExistence type="predicted"/>
<dbReference type="Proteomes" id="UP001501083">
    <property type="component" value="Unassembled WGS sequence"/>
</dbReference>
<name>A0ABP9LCC8_9GAMM</name>
<sequence>MEPFFVGMAPEKALELAAASRRAFDLREQRKELLEQSGFGDADALLDAVRAGEVDPDTGYDTWLGMALLLEQHDALRAWIEWRCRDTGQSPEPCSAPLADLLETLPESLASNITVHPDAVSFSDDRIAAIARVVSPTQWALQWSVDGRTWRLDTAPREGDEIATRARLRRPDASIDADPWDFDGVDAREYVLPRFLARLADTPEP</sequence>